<gene>
    <name evidence="1" type="ORF">I79_005205</name>
</gene>
<accession>G3H4K2</accession>
<proteinExistence type="predicted"/>
<evidence type="ECO:0000313" key="2">
    <source>
        <dbReference type="Proteomes" id="UP000001075"/>
    </source>
</evidence>
<sequence length="88" mass="10353">MLVLNLLHNNIKLKKINFEEGHSMELIYAYESQGVWDADFILQLEVKVSERFFITTPQVRYANKPLHGFPVCTISKFTYPKKCQNIDF</sequence>
<protein>
    <submittedName>
        <fullName evidence="1">Uncharacterized protein</fullName>
    </submittedName>
</protein>
<dbReference type="EMBL" id="JH000140">
    <property type="protein sequence ID" value="EGV97640.1"/>
    <property type="molecule type" value="Genomic_DNA"/>
</dbReference>
<dbReference type="Proteomes" id="UP000001075">
    <property type="component" value="Unassembled WGS sequence"/>
</dbReference>
<dbReference type="AlphaFoldDB" id="G3H4K2"/>
<organism evidence="1 2">
    <name type="scientific">Cricetulus griseus</name>
    <name type="common">Chinese hamster</name>
    <name type="synonym">Cricetulus barabensis griseus</name>
    <dbReference type="NCBI Taxonomy" id="10029"/>
    <lineage>
        <taxon>Eukaryota</taxon>
        <taxon>Metazoa</taxon>
        <taxon>Chordata</taxon>
        <taxon>Craniata</taxon>
        <taxon>Vertebrata</taxon>
        <taxon>Euteleostomi</taxon>
        <taxon>Mammalia</taxon>
        <taxon>Eutheria</taxon>
        <taxon>Euarchontoglires</taxon>
        <taxon>Glires</taxon>
        <taxon>Rodentia</taxon>
        <taxon>Myomorpha</taxon>
        <taxon>Muroidea</taxon>
        <taxon>Cricetidae</taxon>
        <taxon>Cricetinae</taxon>
        <taxon>Cricetulus</taxon>
    </lineage>
</organism>
<name>G3H4K2_CRIGR</name>
<dbReference type="InParanoid" id="G3H4K2"/>
<evidence type="ECO:0000313" key="1">
    <source>
        <dbReference type="EMBL" id="EGV97640.1"/>
    </source>
</evidence>
<reference evidence="2" key="1">
    <citation type="journal article" date="2011" name="Nat. Biotechnol.">
        <title>The genomic sequence of the Chinese hamster ovary (CHO)-K1 cell line.</title>
        <authorList>
            <person name="Xu X."/>
            <person name="Nagarajan H."/>
            <person name="Lewis N.E."/>
            <person name="Pan S."/>
            <person name="Cai Z."/>
            <person name="Liu X."/>
            <person name="Chen W."/>
            <person name="Xie M."/>
            <person name="Wang W."/>
            <person name="Hammond S."/>
            <person name="Andersen M.R."/>
            <person name="Neff N."/>
            <person name="Passarelli B."/>
            <person name="Koh W."/>
            <person name="Fan H.C."/>
            <person name="Wang J."/>
            <person name="Gui Y."/>
            <person name="Lee K.H."/>
            <person name="Betenbaugh M.J."/>
            <person name="Quake S.R."/>
            <person name="Famili I."/>
            <person name="Palsson B.O."/>
            <person name="Wang J."/>
        </authorList>
    </citation>
    <scope>NUCLEOTIDE SEQUENCE [LARGE SCALE GENOMIC DNA]</scope>
    <source>
        <strain evidence="2">CHO K1 cell line</strain>
    </source>
</reference>